<evidence type="ECO:0000313" key="3">
    <source>
        <dbReference type="EMBL" id="ORY55380.1"/>
    </source>
</evidence>
<protein>
    <recommendedName>
        <fullName evidence="2">Ubiquitin carboxyl-terminal hydrolase 7 ICP0-binding domain-containing protein</fullName>
    </recommendedName>
</protein>
<organism evidence="3 4">
    <name type="scientific">Neocallimastix californiae</name>
    <dbReference type="NCBI Taxonomy" id="1754190"/>
    <lineage>
        <taxon>Eukaryota</taxon>
        <taxon>Fungi</taxon>
        <taxon>Fungi incertae sedis</taxon>
        <taxon>Chytridiomycota</taxon>
        <taxon>Chytridiomycota incertae sedis</taxon>
        <taxon>Neocallimastigomycetes</taxon>
        <taxon>Neocallimastigales</taxon>
        <taxon>Neocallimastigaceae</taxon>
        <taxon>Neocallimastix</taxon>
    </lineage>
</organism>
<dbReference type="AlphaFoldDB" id="A0A1Y2D7Z7"/>
<evidence type="ECO:0000256" key="1">
    <source>
        <dbReference type="ARBA" id="ARBA00022786"/>
    </source>
</evidence>
<keyword evidence="4" id="KW-1185">Reference proteome</keyword>
<dbReference type="Proteomes" id="UP000193920">
    <property type="component" value="Unassembled WGS sequence"/>
</dbReference>
<reference evidence="3 4" key="1">
    <citation type="submission" date="2016-08" db="EMBL/GenBank/DDBJ databases">
        <title>A Parts List for Fungal Cellulosomes Revealed by Comparative Genomics.</title>
        <authorList>
            <consortium name="DOE Joint Genome Institute"/>
            <person name="Haitjema C.H."/>
            <person name="Gilmore S.P."/>
            <person name="Henske J.K."/>
            <person name="Solomon K.V."/>
            <person name="De Groot R."/>
            <person name="Kuo A."/>
            <person name="Mondo S.J."/>
            <person name="Salamov A.A."/>
            <person name="Labutti K."/>
            <person name="Zhao Z."/>
            <person name="Chiniquy J."/>
            <person name="Barry K."/>
            <person name="Brewer H.M."/>
            <person name="Purvine S.O."/>
            <person name="Wright A.T."/>
            <person name="Boxma B."/>
            <person name="Van Alen T."/>
            <person name="Hackstein J.H."/>
            <person name="Baker S.E."/>
            <person name="Grigoriev I.V."/>
            <person name="O'Malley M.A."/>
        </authorList>
    </citation>
    <scope>NUCLEOTIDE SEQUENCE [LARGE SCALE GENOMIC DNA]</scope>
    <source>
        <strain evidence="3 4">G1</strain>
    </source>
</reference>
<dbReference type="OrthoDB" id="289038at2759"/>
<dbReference type="EMBL" id="MCOG01000078">
    <property type="protein sequence ID" value="ORY55380.1"/>
    <property type="molecule type" value="Genomic_DNA"/>
</dbReference>
<accession>A0A1Y2D7Z7</accession>
<keyword evidence="1" id="KW-0833">Ubl conjugation pathway</keyword>
<dbReference type="Gene3D" id="3.10.20.90">
    <property type="entry name" value="Phosphatidylinositol 3-kinase Catalytic Subunit, Chain A, domain 1"/>
    <property type="match status" value="2"/>
</dbReference>
<comment type="caution">
    <text evidence="3">The sequence shown here is derived from an EMBL/GenBank/DDBJ whole genome shotgun (WGS) entry which is preliminary data.</text>
</comment>
<dbReference type="InterPro" id="IPR024729">
    <property type="entry name" value="USP7_ICP0-binding_dom"/>
</dbReference>
<dbReference type="Pfam" id="PF12436">
    <property type="entry name" value="USP7_ICP0_bdg"/>
    <property type="match status" value="1"/>
</dbReference>
<gene>
    <name evidence="3" type="ORF">LY90DRAFT_507126</name>
</gene>
<evidence type="ECO:0000313" key="4">
    <source>
        <dbReference type="Proteomes" id="UP000193920"/>
    </source>
</evidence>
<name>A0A1Y2D7Z7_9FUNG</name>
<feature type="domain" description="Ubiquitin carboxyl-terminal hydrolase 7 ICP0-binding" evidence="2">
    <location>
        <begin position="6"/>
        <end position="179"/>
    </location>
</feature>
<proteinExistence type="predicted"/>
<evidence type="ECO:0000259" key="2">
    <source>
        <dbReference type="Pfam" id="PF12436"/>
    </source>
</evidence>
<dbReference type="GO" id="GO:0140096">
    <property type="term" value="F:catalytic activity, acting on a protein"/>
    <property type="evidence" value="ECO:0007669"/>
    <property type="project" value="UniProtKB-ARBA"/>
</dbReference>
<dbReference type="STRING" id="1754190.A0A1Y2D7Z7"/>
<sequence>MDIYPNQCLIFLKYFDINEKKLMKVQKFTIDDTEKPLIHYAPLFNEIADLPINTPLNIYEETYPTMIDLLNQNHSFKKLEIVDGDILCFEKKLASEEEYDNIDKHLMIIPQYFEKLLSQKVVTFINVVHDNEPKLDDIELTLSGDTTYIEIANMLGERIQKNPENLQFITYSTHQQIRYLSNKQLDTFLDPKETILYYTILDITLKEYENIEIIQVDDLTAKYQVKITHNVIINNNSTYRVLFESIYKELGYELLRDQNGNYHCFNETFFDLKKRLLKKISLSNRELNEDNIYLINKESRLIKCDDDDVPDKYIAVGYDCPERTLMPLLSDKGLNINMKS</sequence>